<evidence type="ECO:0000313" key="3">
    <source>
        <dbReference type="Proteomes" id="UP000807504"/>
    </source>
</evidence>
<dbReference type="AlphaFoldDB" id="A0A8T0FX97"/>
<dbReference type="Proteomes" id="UP000807504">
    <property type="component" value="Unassembled WGS sequence"/>
</dbReference>
<keyword evidence="1" id="KW-0812">Transmembrane</keyword>
<evidence type="ECO:0000313" key="2">
    <source>
        <dbReference type="EMBL" id="KAF8794269.1"/>
    </source>
</evidence>
<proteinExistence type="predicted"/>
<name>A0A8T0FX97_ARGBR</name>
<reference evidence="2" key="2">
    <citation type="submission" date="2020-06" db="EMBL/GenBank/DDBJ databases">
        <authorList>
            <person name="Sheffer M."/>
        </authorList>
    </citation>
    <scope>NUCLEOTIDE SEQUENCE</scope>
</reference>
<reference evidence="2" key="1">
    <citation type="journal article" date="2020" name="bioRxiv">
        <title>Chromosome-level reference genome of the European wasp spider Argiope bruennichi: a resource for studies on range expansion and evolutionary adaptation.</title>
        <authorList>
            <person name="Sheffer M.M."/>
            <person name="Hoppe A."/>
            <person name="Krehenwinkel H."/>
            <person name="Uhl G."/>
            <person name="Kuss A.W."/>
            <person name="Jensen L."/>
            <person name="Jensen C."/>
            <person name="Gillespie R.G."/>
            <person name="Hoff K.J."/>
            <person name="Prost S."/>
        </authorList>
    </citation>
    <scope>NUCLEOTIDE SEQUENCE</scope>
</reference>
<organism evidence="2 3">
    <name type="scientific">Argiope bruennichi</name>
    <name type="common">Wasp spider</name>
    <name type="synonym">Aranea bruennichi</name>
    <dbReference type="NCBI Taxonomy" id="94029"/>
    <lineage>
        <taxon>Eukaryota</taxon>
        <taxon>Metazoa</taxon>
        <taxon>Ecdysozoa</taxon>
        <taxon>Arthropoda</taxon>
        <taxon>Chelicerata</taxon>
        <taxon>Arachnida</taxon>
        <taxon>Araneae</taxon>
        <taxon>Araneomorphae</taxon>
        <taxon>Entelegynae</taxon>
        <taxon>Araneoidea</taxon>
        <taxon>Araneidae</taxon>
        <taxon>Argiope</taxon>
    </lineage>
</organism>
<gene>
    <name evidence="2" type="ORF">HNY73_002266</name>
</gene>
<keyword evidence="1" id="KW-1133">Transmembrane helix</keyword>
<keyword evidence="1" id="KW-0472">Membrane</keyword>
<keyword evidence="3" id="KW-1185">Reference proteome</keyword>
<protein>
    <submittedName>
        <fullName evidence="2">Uncharacterized protein</fullName>
    </submittedName>
</protein>
<dbReference type="EMBL" id="JABXBU010000002">
    <property type="protein sequence ID" value="KAF8794269.1"/>
    <property type="molecule type" value="Genomic_DNA"/>
</dbReference>
<comment type="caution">
    <text evidence="2">The sequence shown here is derived from an EMBL/GenBank/DDBJ whole genome shotgun (WGS) entry which is preliminary data.</text>
</comment>
<evidence type="ECO:0000256" key="1">
    <source>
        <dbReference type="SAM" id="Phobius"/>
    </source>
</evidence>
<sequence>MAAHEVLVHLITCCSSEPVCLVQLSLDTSPEVTAVREEALRNQQVAFFCVQVTRIQYRRYSDNFPRQKASFSRMGWCAIHLAILAVVMTSICADMMRKSIVFDEKNPKYFYCPQEKPKGMNKMLVKARPIDKLCEYEGQPPKEFKSDCYNDIDESDYACAEKERIMMRLNPPNDTETTTMPTTTAKTYYKTKPKKL</sequence>
<feature type="transmembrane region" description="Helical" evidence="1">
    <location>
        <begin position="73"/>
        <end position="93"/>
    </location>
</feature>
<accession>A0A8T0FX97</accession>